<dbReference type="EMBL" id="BQKI01000015">
    <property type="protein sequence ID" value="GJN08682.1"/>
    <property type="molecule type" value="Genomic_DNA"/>
</dbReference>
<feature type="region of interest" description="Disordered" evidence="3">
    <location>
        <begin position="31"/>
        <end position="172"/>
    </location>
</feature>
<evidence type="ECO:0000256" key="2">
    <source>
        <dbReference type="SAM" id="Coils"/>
    </source>
</evidence>
<sequence length="277" mass="30805">MRSGGEYDTAFAATIAAAAYAIAAREEKLATQKKPIPIEGAPPPPALTPARRAQSIKKPTGGSKISRWLSGKEPVEQDDDGPVNVSVRRPLKPTLAKPEDTAPDYKVPPKMIESSLSVKKGSGSFNKSADKKGSKRFEQEQAIQKVPSTVRPATSYHSRRNEDTAIGGIGSKTDGWEKAKLARIREEYEKMIETIAEWETEKKVKARRKKELKETAIDRKRAKVLEEYNQEMSRINKISGGARSMAEERKHNDEKKIREKANKMRSTGKLPRTSGCF</sequence>
<gene>
    <name evidence="5" type="primary">ga26631</name>
    <name evidence="5" type="ORF">PR202_ga26631</name>
</gene>
<evidence type="ECO:0000313" key="6">
    <source>
        <dbReference type="Proteomes" id="UP001054889"/>
    </source>
</evidence>
<feature type="domain" description="Remorin C-terminal" evidence="4">
    <location>
        <begin position="171"/>
        <end position="272"/>
    </location>
</feature>
<accession>A0AAV5DEZ5</accession>
<keyword evidence="2" id="KW-0175">Coiled coil</keyword>
<feature type="coiled-coil region" evidence="2">
    <location>
        <begin position="181"/>
        <end position="215"/>
    </location>
</feature>
<feature type="compositionally biased region" description="Basic and acidic residues" evidence="3">
    <location>
        <begin position="128"/>
        <end position="139"/>
    </location>
</feature>
<reference evidence="5" key="1">
    <citation type="journal article" date="2018" name="DNA Res.">
        <title>Multiple hybrid de novo genome assembly of finger millet, an orphan allotetraploid crop.</title>
        <authorList>
            <person name="Hatakeyama M."/>
            <person name="Aluri S."/>
            <person name="Balachadran M.T."/>
            <person name="Sivarajan S.R."/>
            <person name="Patrignani A."/>
            <person name="Gruter S."/>
            <person name="Poveda L."/>
            <person name="Shimizu-Inatsugi R."/>
            <person name="Baeten J."/>
            <person name="Francoijs K.J."/>
            <person name="Nataraja K.N."/>
            <person name="Reddy Y.A.N."/>
            <person name="Phadnis S."/>
            <person name="Ravikumar R.L."/>
            <person name="Schlapbach R."/>
            <person name="Sreeman S.M."/>
            <person name="Shimizu K.K."/>
        </authorList>
    </citation>
    <scope>NUCLEOTIDE SEQUENCE</scope>
</reference>
<feature type="compositionally biased region" description="Basic and acidic residues" evidence="3">
    <location>
        <begin position="245"/>
        <end position="262"/>
    </location>
</feature>
<evidence type="ECO:0000259" key="4">
    <source>
        <dbReference type="Pfam" id="PF03763"/>
    </source>
</evidence>
<comment type="caution">
    <text evidence="5">The sequence shown here is derived from an EMBL/GenBank/DDBJ whole genome shotgun (WGS) entry which is preliminary data.</text>
</comment>
<dbReference type="PANTHER" id="PTHR31471:SF51">
    <property type="entry name" value="REMORIN FAMILY PROTEIN"/>
    <property type="match status" value="1"/>
</dbReference>
<protein>
    <recommendedName>
        <fullName evidence="4">Remorin C-terminal domain-containing protein</fullName>
    </recommendedName>
</protein>
<name>A0AAV5DEZ5_ELECO</name>
<keyword evidence="6" id="KW-1185">Reference proteome</keyword>
<dbReference type="Proteomes" id="UP001054889">
    <property type="component" value="Unassembled WGS sequence"/>
</dbReference>
<dbReference type="Pfam" id="PF03763">
    <property type="entry name" value="Remorin_C"/>
    <property type="match status" value="1"/>
</dbReference>
<dbReference type="PANTHER" id="PTHR31471">
    <property type="entry name" value="OS02G0116800 PROTEIN"/>
    <property type="match status" value="1"/>
</dbReference>
<evidence type="ECO:0000313" key="5">
    <source>
        <dbReference type="EMBL" id="GJN08682.1"/>
    </source>
</evidence>
<feature type="region of interest" description="Disordered" evidence="3">
    <location>
        <begin position="236"/>
        <end position="277"/>
    </location>
</feature>
<reference evidence="5" key="2">
    <citation type="submission" date="2021-12" db="EMBL/GenBank/DDBJ databases">
        <title>Resequencing data analysis of finger millet.</title>
        <authorList>
            <person name="Hatakeyama M."/>
            <person name="Aluri S."/>
            <person name="Balachadran M.T."/>
            <person name="Sivarajan S.R."/>
            <person name="Poveda L."/>
            <person name="Shimizu-Inatsugi R."/>
            <person name="Schlapbach R."/>
            <person name="Sreeman S.M."/>
            <person name="Shimizu K.K."/>
        </authorList>
    </citation>
    <scope>NUCLEOTIDE SEQUENCE</scope>
</reference>
<comment type="similarity">
    <text evidence="1">Belongs to the remorin family.</text>
</comment>
<dbReference type="AlphaFoldDB" id="A0AAV5DEZ5"/>
<proteinExistence type="inferred from homology"/>
<dbReference type="InterPro" id="IPR005516">
    <property type="entry name" value="Remorin_C"/>
</dbReference>
<evidence type="ECO:0000256" key="1">
    <source>
        <dbReference type="ARBA" id="ARBA00005711"/>
    </source>
</evidence>
<evidence type="ECO:0000256" key="3">
    <source>
        <dbReference type="SAM" id="MobiDB-lite"/>
    </source>
</evidence>
<organism evidence="5 6">
    <name type="scientific">Eleusine coracana subsp. coracana</name>
    <dbReference type="NCBI Taxonomy" id="191504"/>
    <lineage>
        <taxon>Eukaryota</taxon>
        <taxon>Viridiplantae</taxon>
        <taxon>Streptophyta</taxon>
        <taxon>Embryophyta</taxon>
        <taxon>Tracheophyta</taxon>
        <taxon>Spermatophyta</taxon>
        <taxon>Magnoliopsida</taxon>
        <taxon>Liliopsida</taxon>
        <taxon>Poales</taxon>
        <taxon>Poaceae</taxon>
        <taxon>PACMAD clade</taxon>
        <taxon>Chloridoideae</taxon>
        <taxon>Cynodonteae</taxon>
        <taxon>Eleusininae</taxon>
        <taxon>Eleusine</taxon>
    </lineage>
</organism>